<dbReference type="InterPro" id="IPR031554">
    <property type="entry name" value="FSIP2_C"/>
</dbReference>
<sequence length="488" mass="54861">MRVKDLDHSVCILKKAPIELSEKLFCSKFKRTESPGTFRKDFQKEIALVAREIVATVFDNFHKCLVSSISTASVSTSGVSKSEKSRFIQSELPAYDPHFSLASIDKIAKETVESVIFTLESFVAFQFKHDFKCKFSEIMRLSVENRSGAQQRPFLSKRILPTLEPFHSFSDVSRISSVITRESIQNAICQIQRLHSELSIYAKIAVTKILDIIKWKPEKEISQRETSPFNDVSEENIMASKITGAILEQCSQNQMEITSESKFGNLPMEKPGRAFGNNKIPGQGVTMSEGMKMSAKKLKVDLRETFPPISVPGMVINSEGKTEMEKEIPCNLPTIQCNQFSAQDAPTTSETIRKSLFYTTAPKPRSSRPALETIRTLSSRMTLPPIEPLEKLKKACFAYTGLSITDLRRASVAGKSPAAETSGAEEKRKKERRPSLNVSGRLDVKPKEPVSRNSFWNMLKPDITKVELLKDVENQQDLIMRLVAHDIE</sequence>
<protein>
    <submittedName>
        <fullName evidence="3">Fibrous sheath interacting protein 2</fullName>
    </submittedName>
</protein>
<dbReference type="PANTHER" id="PTHR21856">
    <property type="entry name" value="FIBROUS SHEATH-INTERACTING PROTEIN 2"/>
    <property type="match status" value="1"/>
</dbReference>
<comment type="caution">
    <text evidence="3">The sequence shown here is derived from an EMBL/GenBank/DDBJ whole genome shotgun (WGS) entry which is preliminary data.</text>
</comment>
<proteinExistence type="predicted"/>
<dbReference type="Proteomes" id="UP000765507">
    <property type="component" value="Unassembled WGS sequence"/>
</dbReference>
<feature type="region of interest" description="Disordered" evidence="1">
    <location>
        <begin position="411"/>
        <end position="447"/>
    </location>
</feature>
<gene>
    <name evidence="3" type="ORF">G0U57_011600</name>
</gene>
<dbReference type="OrthoDB" id="9422313at2759"/>
<keyword evidence="4" id="KW-1185">Reference proteome</keyword>
<feature type="region of interest" description="Disordered" evidence="1">
    <location>
        <begin position="263"/>
        <end position="286"/>
    </location>
</feature>
<organism evidence="3 4">
    <name type="scientific">Chelydra serpentina</name>
    <name type="common">Snapping turtle</name>
    <name type="synonym">Testudo serpentina</name>
    <dbReference type="NCBI Taxonomy" id="8475"/>
    <lineage>
        <taxon>Eukaryota</taxon>
        <taxon>Metazoa</taxon>
        <taxon>Chordata</taxon>
        <taxon>Craniata</taxon>
        <taxon>Vertebrata</taxon>
        <taxon>Euteleostomi</taxon>
        <taxon>Archelosauria</taxon>
        <taxon>Testudinata</taxon>
        <taxon>Testudines</taxon>
        <taxon>Cryptodira</taxon>
        <taxon>Durocryptodira</taxon>
        <taxon>Americhelydia</taxon>
        <taxon>Chelydroidea</taxon>
        <taxon>Chelydridae</taxon>
        <taxon>Chelydra</taxon>
    </lineage>
</organism>
<dbReference type="GO" id="GO:0005739">
    <property type="term" value="C:mitochondrion"/>
    <property type="evidence" value="ECO:0007669"/>
    <property type="project" value="TreeGrafter"/>
</dbReference>
<feature type="domain" description="Fibrous sheath-interacting protein 2 C-terminal" evidence="2">
    <location>
        <begin position="387"/>
        <end position="488"/>
    </location>
</feature>
<accession>A0A8T1SDI4</accession>
<dbReference type="InterPro" id="IPR038891">
    <property type="entry name" value="FSIP2"/>
</dbReference>
<evidence type="ECO:0000313" key="4">
    <source>
        <dbReference type="Proteomes" id="UP000765507"/>
    </source>
</evidence>
<evidence type="ECO:0000259" key="2">
    <source>
        <dbReference type="Pfam" id="PF15783"/>
    </source>
</evidence>
<dbReference type="PANTHER" id="PTHR21856:SF7">
    <property type="entry name" value="FIBROUS SHEATH-INTERACTING PROTEIN 2"/>
    <property type="match status" value="1"/>
</dbReference>
<dbReference type="Pfam" id="PF15783">
    <property type="entry name" value="FSIP2"/>
    <property type="match status" value="1"/>
</dbReference>
<evidence type="ECO:0000256" key="1">
    <source>
        <dbReference type="SAM" id="MobiDB-lite"/>
    </source>
</evidence>
<evidence type="ECO:0000313" key="3">
    <source>
        <dbReference type="EMBL" id="KAG6926674.1"/>
    </source>
</evidence>
<reference evidence="3 4" key="1">
    <citation type="journal article" date="2020" name="G3 (Bethesda)">
        <title>Draft Genome of the Common Snapping Turtle, Chelydra serpentina, a Model for Phenotypic Plasticity in Reptiles.</title>
        <authorList>
            <person name="Das D."/>
            <person name="Singh S.K."/>
            <person name="Bierstedt J."/>
            <person name="Erickson A."/>
            <person name="Galli G.L.J."/>
            <person name="Crossley D.A. 2nd"/>
            <person name="Rhen T."/>
        </authorList>
    </citation>
    <scope>NUCLEOTIDE SEQUENCE [LARGE SCALE GENOMIC DNA]</scope>
    <source>
        <strain evidence="3">KW</strain>
    </source>
</reference>
<name>A0A8T1SDI4_CHESE</name>
<feature type="non-terminal residue" evidence="3">
    <location>
        <position position="1"/>
    </location>
</feature>
<dbReference type="EMBL" id="JAHGAV010000305">
    <property type="protein sequence ID" value="KAG6926674.1"/>
    <property type="molecule type" value="Genomic_DNA"/>
</dbReference>
<dbReference type="AlphaFoldDB" id="A0A8T1SDI4"/>